<keyword evidence="6 9" id="KW-0808">Transferase</keyword>
<evidence type="ECO:0000259" key="10">
    <source>
        <dbReference type="Pfam" id="PF00275"/>
    </source>
</evidence>
<keyword evidence="7 9" id="KW-0057">Aromatic amino acid biosynthesis</keyword>
<dbReference type="InterPro" id="IPR013792">
    <property type="entry name" value="RNA3'P_cycl/enolpyr_Trfase_a/b"/>
</dbReference>
<reference evidence="11 12" key="1">
    <citation type="journal article" date="2018" name="Nat. Biotechnol.">
        <title>A standardized bacterial taxonomy based on genome phylogeny substantially revises the tree of life.</title>
        <authorList>
            <person name="Parks D.H."/>
            <person name="Chuvochina M."/>
            <person name="Waite D.W."/>
            <person name="Rinke C."/>
            <person name="Skarshewski A."/>
            <person name="Chaumeil P.A."/>
            <person name="Hugenholtz P."/>
        </authorList>
    </citation>
    <scope>NUCLEOTIDE SEQUENCE [LARGE SCALE GENOMIC DNA]</scope>
    <source>
        <strain evidence="11">UBA10948</strain>
    </source>
</reference>
<dbReference type="GO" id="GO:0008652">
    <property type="term" value="P:amino acid biosynthetic process"/>
    <property type="evidence" value="ECO:0007669"/>
    <property type="project" value="UniProtKB-KW"/>
</dbReference>
<feature type="binding site" evidence="9">
    <location>
        <position position="345"/>
    </location>
    <ligand>
        <name>phosphoenolpyruvate</name>
        <dbReference type="ChEBI" id="CHEBI:58702"/>
    </ligand>
</feature>
<name>A0A354YVK2_9FIRM</name>
<dbReference type="PROSITE" id="PS00885">
    <property type="entry name" value="EPSP_SYNTHASE_2"/>
    <property type="match status" value="1"/>
</dbReference>
<dbReference type="SUPFAM" id="SSF55205">
    <property type="entry name" value="EPT/RTPC-like"/>
    <property type="match status" value="1"/>
</dbReference>
<dbReference type="RefSeq" id="WP_276619607.1">
    <property type="nucleotide sequence ID" value="NZ_DHSN01000038.1"/>
</dbReference>
<proteinExistence type="inferred from homology"/>
<evidence type="ECO:0000256" key="1">
    <source>
        <dbReference type="ARBA" id="ARBA00002174"/>
    </source>
</evidence>
<organism evidence="11 12">
    <name type="scientific">Syntrophomonas wolfei</name>
    <dbReference type="NCBI Taxonomy" id="863"/>
    <lineage>
        <taxon>Bacteria</taxon>
        <taxon>Bacillati</taxon>
        <taxon>Bacillota</taxon>
        <taxon>Clostridia</taxon>
        <taxon>Eubacteriales</taxon>
        <taxon>Syntrophomonadaceae</taxon>
        <taxon>Syntrophomonas</taxon>
    </lineage>
</organism>
<evidence type="ECO:0000256" key="7">
    <source>
        <dbReference type="ARBA" id="ARBA00023141"/>
    </source>
</evidence>
<gene>
    <name evidence="9 11" type="primary">aroA</name>
    <name evidence="11" type="ORF">DDZ44_04700</name>
</gene>
<comment type="pathway">
    <text evidence="2 9">Metabolic intermediate biosynthesis; chorismate biosynthesis; chorismate from D-erythrose 4-phosphate and phosphoenolpyruvate: step 6/7.</text>
</comment>
<dbReference type="NCBIfam" id="TIGR01356">
    <property type="entry name" value="aroA"/>
    <property type="match status" value="1"/>
</dbReference>
<evidence type="ECO:0000256" key="9">
    <source>
        <dbReference type="HAMAP-Rule" id="MF_00210"/>
    </source>
</evidence>
<dbReference type="UniPathway" id="UPA00053">
    <property type="reaction ID" value="UER00089"/>
</dbReference>
<evidence type="ECO:0000313" key="12">
    <source>
        <dbReference type="Proteomes" id="UP000263273"/>
    </source>
</evidence>
<feature type="binding site" evidence="9">
    <location>
        <position position="341"/>
    </location>
    <ligand>
        <name>3-phosphoshikimate</name>
        <dbReference type="ChEBI" id="CHEBI:145989"/>
    </ligand>
</feature>
<dbReference type="Pfam" id="PF00275">
    <property type="entry name" value="EPSP_synthase"/>
    <property type="match status" value="1"/>
</dbReference>
<feature type="binding site" evidence="9">
    <location>
        <position position="388"/>
    </location>
    <ligand>
        <name>phosphoenolpyruvate</name>
        <dbReference type="ChEBI" id="CHEBI:58702"/>
    </ligand>
</feature>
<keyword evidence="5 9" id="KW-0028">Amino-acid biosynthesis</keyword>
<dbReference type="InterPro" id="IPR006264">
    <property type="entry name" value="EPSP_synthase"/>
</dbReference>
<feature type="binding site" evidence="9">
    <location>
        <position position="93"/>
    </location>
    <ligand>
        <name>phosphoenolpyruvate</name>
        <dbReference type="ChEBI" id="CHEBI:58702"/>
    </ligand>
</feature>
<dbReference type="InterPro" id="IPR001986">
    <property type="entry name" value="Enolpyruvate_Tfrase_dom"/>
</dbReference>
<dbReference type="InterPro" id="IPR023193">
    <property type="entry name" value="EPSP_synthase_CS"/>
</dbReference>
<comment type="caution">
    <text evidence="9">Lacks conserved residue(s) required for the propagation of feature annotation.</text>
</comment>
<dbReference type="GO" id="GO:0009073">
    <property type="term" value="P:aromatic amino acid family biosynthetic process"/>
    <property type="evidence" value="ECO:0007669"/>
    <property type="project" value="UniProtKB-KW"/>
</dbReference>
<feature type="binding site" evidence="9">
    <location>
        <position position="26"/>
    </location>
    <ligand>
        <name>3-phosphoshikimate</name>
        <dbReference type="ChEBI" id="CHEBI:145989"/>
    </ligand>
</feature>
<dbReference type="GO" id="GO:0003866">
    <property type="term" value="F:3-phosphoshikimate 1-carboxyvinyltransferase activity"/>
    <property type="evidence" value="ECO:0007669"/>
    <property type="project" value="UniProtKB-UniRule"/>
</dbReference>
<dbReference type="FunFam" id="3.65.10.10:FF:000005">
    <property type="entry name" value="3-phosphoshikimate 1-carboxyvinyltransferase"/>
    <property type="match status" value="1"/>
</dbReference>
<evidence type="ECO:0000256" key="5">
    <source>
        <dbReference type="ARBA" id="ARBA00022605"/>
    </source>
</evidence>
<comment type="function">
    <text evidence="1 9">Catalyzes the transfer of the enolpyruvyl moiety of phosphoenolpyruvate (PEP) to the 5-hydroxyl of shikimate-3-phosphate (S3P) to produce enolpyruvyl shikimate-3-phosphate and inorganic phosphate.</text>
</comment>
<dbReference type="PANTHER" id="PTHR21090">
    <property type="entry name" value="AROM/DEHYDROQUINATE SYNTHASE"/>
    <property type="match status" value="1"/>
</dbReference>
<evidence type="ECO:0000256" key="2">
    <source>
        <dbReference type="ARBA" id="ARBA00004811"/>
    </source>
</evidence>
<evidence type="ECO:0000256" key="6">
    <source>
        <dbReference type="ARBA" id="ARBA00022679"/>
    </source>
</evidence>
<dbReference type="PROSITE" id="PS00104">
    <property type="entry name" value="EPSP_SYNTHASE_1"/>
    <property type="match status" value="1"/>
</dbReference>
<feature type="binding site" evidence="9">
    <location>
        <position position="22"/>
    </location>
    <ligand>
        <name>3-phosphoshikimate</name>
        <dbReference type="ChEBI" id="CHEBI:145989"/>
    </ligand>
</feature>
<keyword evidence="4 9" id="KW-0963">Cytoplasm</keyword>
<protein>
    <recommendedName>
        <fullName evidence="9">3-phosphoshikimate 1-carboxyvinyltransferase</fullName>
        <ecNumber evidence="9">2.5.1.19</ecNumber>
    </recommendedName>
    <alternativeName>
        <fullName evidence="9">5-enolpyruvylshikimate-3-phosphate synthase</fullName>
        <shortName evidence="9">EPSP synthase</shortName>
        <shortName evidence="9">EPSPS</shortName>
    </alternativeName>
</protein>
<dbReference type="HAMAP" id="MF_00210">
    <property type="entry name" value="EPSP_synth"/>
    <property type="match status" value="1"/>
</dbReference>
<evidence type="ECO:0000313" key="11">
    <source>
        <dbReference type="EMBL" id="HBK53219.1"/>
    </source>
</evidence>
<feature type="binding site" evidence="9">
    <location>
        <position position="121"/>
    </location>
    <ligand>
        <name>phosphoenolpyruvate</name>
        <dbReference type="ChEBI" id="CHEBI:58702"/>
    </ligand>
</feature>
<feature type="binding site" evidence="9">
    <location>
        <position position="166"/>
    </location>
    <ligand>
        <name>3-phosphoshikimate</name>
        <dbReference type="ChEBI" id="CHEBI:145989"/>
    </ligand>
</feature>
<evidence type="ECO:0000256" key="4">
    <source>
        <dbReference type="ARBA" id="ARBA00022490"/>
    </source>
</evidence>
<comment type="caution">
    <text evidence="11">The sequence shown here is derived from an EMBL/GenBank/DDBJ whole genome shotgun (WGS) entry which is preliminary data.</text>
</comment>
<evidence type="ECO:0000256" key="3">
    <source>
        <dbReference type="ARBA" id="ARBA00009948"/>
    </source>
</evidence>
<dbReference type="Proteomes" id="UP000263273">
    <property type="component" value="Unassembled WGS sequence"/>
</dbReference>
<dbReference type="PANTHER" id="PTHR21090:SF5">
    <property type="entry name" value="PENTAFUNCTIONAL AROM POLYPEPTIDE"/>
    <property type="match status" value="1"/>
</dbReference>
<dbReference type="STRING" id="378794.GCA_001570625_00801"/>
<feature type="binding site" evidence="9">
    <location>
        <position position="168"/>
    </location>
    <ligand>
        <name>3-phosphoshikimate</name>
        <dbReference type="ChEBI" id="CHEBI:145989"/>
    </ligand>
</feature>
<dbReference type="AlphaFoldDB" id="A0A354YVK2"/>
<comment type="similarity">
    <text evidence="3 9">Belongs to the EPSP synthase family.</text>
</comment>
<dbReference type="GO" id="GO:0009423">
    <property type="term" value="P:chorismate biosynthetic process"/>
    <property type="evidence" value="ECO:0007669"/>
    <property type="project" value="UniProtKB-UniRule"/>
</dbReference>
<feature type="binding site" evidence="9">
    <location>
        <position position="314"/>
    </location>
    <ligand>
        <name>3-phosphoshikimate</name>
        <dbReference type="ChEBI" id="CHEBI:145989"/>
    </ligand>
</feature>
<dbReference type="InterPro" id="IPR036968">
    <property type="entry name" value="Enolpyruvate_Tfrase_sf"/>
</dbReference>
<dbReference type="GO" id="GO:0005737">
    <property type="term" value="C:cytoplasm"/>
    <property type="evidence" value="ECO:0007669"/>
    <property type="project" value="UniProtKB-SubCell"/>
</dbReference>
<dbReference type="CDD" id="cd01556">
    <property type="entry name" value="EPSP_synthase"/>
    <property type="match status" value="1"/>
</dbReference>
<feature type="binding site" evidence="9">
    <location>
        <position position="21"/>
    </location>
    <ligand>
        <name>phosphoenolpyruvate</name>
        <dbReference type="ChEBI" id="CHEBI:58702"/>
    </ligand>
</feature>
<dbReference type="FunFam" id="3.65.10.10:FF:000006">
    <property type="entry name" value="3-phosphoshikimate 1-carboxyvinyltransferase"/>
    <property type="match status" value="1"/>
</dbReference>
<dbReference type="EC" id="2.5.1.19" evidence="9"/>
<comment type="subunit">
    <text evidence="9">Monomer.</text>
</comment>
<feature type="binding site" evidence="9">
    <location>
        <position position="168"/>
    </location>
    <ligand>
        <name>phosphoenolpyruvate</name>
        <dbReference type="ChEBI" id="CHEBI:58702"/>
    </ligand>
</feature>
<dbReference type="EMBL" id="DNZF01000102">
    <property type="protein sequence ID" value="HBK53219.1"/>
    <property type="molecule type" value="Genomic_DNA"/>
</dbReference>
<comment type="subcellular location">
    <subcellularLocation>
        <location evidence="9">Cytoplasm</location>
    </subcellularLocation>
</comment>
<sequence>MRRINSASKPLKGEVSVDADKSISHRAVIFSALAQGKSAIKNFLQASDTLSTCSCLRQLGIKIAARDSEMQVYGRGLSGFSEPHMVLDCGNSGTTMRLMAGLLSAQPFFSILNGDESLNQRPMKRIIEPLGIMGANIQARQNGNYPPLVIRGSILSGLRYQLPVASAQVKSALMLAALKADSETLLSEPQKSRDHSERMLTAMGADIAINGQEIKIKPGKELQAMEFLVPGDISSAAFFMVAASIIPGSELLIRNVGVNPSRAGIIEILNKMGARIKLENERTISGEAVADIIVKHSPLRAVNIDGAVIPRLIDEIPILAVAMALAEGKSTVRGAAELRVKETDRIAAISTELAKMGADIREQPDGFVINGKPDSLQGARVVSKGDHRIAMSLAVAALASKGESVIGDSEVVNISFPRFWDLLNTIT</sequence>
<feature type="domain" description="Enolpyruvate transferase" evidence="10">
    <location>
        <begin position="8"/>
        <end position="422"/>
    </location>
</feature>
<dbReference type="Gene3D" id="3.65.10.10">
    <property type="entry name" value="Enolpyruvate transferase domain"/>
    <property type="match status" value="2"/>
</dbReference>
<dbReference type="PIRSF" id="PIRSF000505">
    <property type="entry name" value="EPSPS"/>
    <property type="match status" value="1"/>
</dbReference>
<comment type="catalytic activity">
    <reaction evidence="8">
        <text>3-phosphoshikimate + phosphoenolpyruvate = 5-O-(1-carboxyvinyl)-3-phosphoshikimate + phosphate</text>
        <dbReference type="Rhea" id="RHEA:21256"/>
        <dbReference type="ChEBI" id="CHEBI:43474"/>
        <dbReference type="ChEBI" id="CHEBI:57701"/>
        <dbReference type="ChEBI" id="CHEBI:58702"/>
        <dbReference type="ChEBI" id="CHEBI:145989"/>
        <dbReference type="EC" id="2.5.1.19"/>
    </reaction>
    <physiologicalReaction direction="left-to-right" evidence="8">
        <dbReference type="Rhea" id="RHEA:21257"/>
    </physiologicalReaction>
</comment>
<evidence type="ECO:0000256" key="8">
    <source>
        <dbReference type="ARBA" id="ARBA00044633"/>
    </source>
</evidence>
<accession>A0A354YVK2</accession>
<feature type="binding site" evidence="9">
    <location>
        <position position="21"/>
    </location>
    <ligand>
        <name>3-phosphoshikimate</name>
        <dbReference type="ChEBI" id="CHEBI:145989"/>
    </ligand>
</feature>
<feature type="active site" description="Proton acceptor" evidence="9">
    <location>
        <position position="314"/>
    </location>
</feature>